<dbReference type="PaxDb" id="55529-EKX46756"/>
<organism evidence="1">
    <name type="scientific">Guillardia theta (strain CCMP2712)</name>
    <name type="common">Cryptophyte</name>
    <dbReference type="NCBI Taxonomy" id="905079"/>
    <lineage>
        <taxon>Eukaryota</taxon>
        <taxon>Cryptophyceae</taxon>
        <taxon>Pyrenomonadales</taxon>
        <taxon>Geminigeraceae</taxon>
        <taxon>Guillardia</taxon>
    </lineage>
</organism>
<sequence length="74" mass="8402">MPGNCLRIPRIAICLHTQKFPQSVFLLLLSCLACSMSMKDQFRHLPAFAGERRRRSNGFAARALCVRRGRGGRR</sequence>
<protein>
    <submittedName>
        <fullName evidence="1 2">Uncharacterized protein</fullName>
    </submittedName>
</protein>
<gene>
    <name evidence="1" type="ORF">GUITHDRAFT_152316</name>
</gene>
<dbReference type="GeneID" id="17303277"/>
<dbReference type="HOGENOM" id="CLU_2693014_0_0_1"/>
<dbReference type="KEGG" id="gtt:GUITHDRAFT_152316"/>
<dbReference type="Proteomes" id="UP000011087">
    <property type="component" value="Unassembled WGS sequence"/>
</dbReference>
<proteinExistence type="predicted"/>
<reference evidence="3" key="2">
    <citation type="submission" date="2012-11" db="EMBL/GenBank/DDBJ databases">
        <authorList>
            <person name="Kuo A."/>
            <person name="Curtis B.A."/>
            <person name="Tanifuji G."/>
            <person name="Burki F."/>
            <person name="Gruber A."/>
            <person name="Irimia M."/>
            <person name="Maruyama S."/>
            <person name="Arias M.C."/>
            <person name="Ball S.G."/>
            <person name="Gile G.H."/>
            <person name="Hirakawa Y."/>
            <person name="Hopkins J.F."/>
            <person name="Rensing S.A."/>
            <person name="Schmutz J."/>
            <person name="Symeonidi A."/>
            <person name="Elias M."/>
            <person name="Eveleigh R.J."/>
            <person name="Herman E.K."/>
            <person name="Klute M.J."/>
            <person name="Nakayama T."/>
            <person name="Obornik M."/>
            <person name="Reyes-Prieto A."/>
            <person name="Armbrust E.V."/>
            <person name="Aves S.J."/>
            <person name="Beiko R.G."/>
            <person name="Coutinho P."/>
            <person name="Dacks J.B."/>
            <person name="Durnford D.G."/>
            <person name="Fast N.M."/>
            <person name="Green B.R."/>
            <person name="Grisdale C."/>
            <person name="Hempe F."/>
            <person name="Henrissat B."/>
            <person name="Hoppner M.P."/>
            <person name="Ishida K.-I."/>
            <person name="Kim E."/>
            <person name="Koreny L."/>
            <person name="Kroth P.G."/>
            <person name="Liu Y."/>
            <person name="Malik S.-B."/>
            <person name="Maier U.G."/>
            <person name="McRose D."/>
            <person name="Mock T."/>
            <person name="Neilson J.A."/>
            <person name="Onodera N.T."/>
            <person name="Poole A.M."/>
            <person name="Pritham E.J."/>
            <person name="Richards T.A."/>
            <person name="Rocap G."/>
            <person name="Roy S.W."/>
            <person name="Sarai C."/>
            <person name="Schaack S."/>
            <person name="Shirato S."/>
            <person name="Slamovits C.H."/>
            <person name="Spencer D.F."/>
            <person name="Suzuki S."/>
            <person name="Worden A.Z."/>
            <person name="Zauner S."/>
            <person name="Barry K."/>
            <person name="Bell C."/>
            <person name="Bharti A.K."/>
            <person name="Crow J.A."/>
            <person name="Grimwood J."/>
            <person name="Kramer R."/>
            <person name="Lindquist E."/>
            <person name="Lucas S."/>
            <person name="Salamov A."/>
            <person name="McFadden G.I."/>
            <person name="Lane C.E."/>
            <person name="Keeling P.J."/>
            <person name="Gray M.W."/>
            <person name="Grigoriev I.V."/>
            <person name="Archibald J.M."/>
        </authorList>
    </citation>
    <scope>NUCLEOTIDE SEQUENCE</scope>
    <source>
        <strain evidence="3">CCMP2712</strain>
    </source>
</reference>
<keyword evidence="3" id="KW-1185">Reference proteome</keyword>
<dbReference type="EnsemblProtists" id="EKX46756">
    <property type="protein sequence ID" value="EKX46756"/>
    <property type="gene ID" value="GUITHDRAFT_152316"/>
</dbReference>
<dbReference type="AlphaFoldDB" id="L1JE20"/>
<name>L1JE20_GUITC</name>
<reference evidence="2" key="3">
    <citation type="submission" date="2016-03" db="UniProtKB">
        <authorList>
            <consortium name="EnsemblProtists"/>
        </authorList>
    </citation>
    <scope>IDENTIFICATION</scope>
</reference>
<dbReference type="EMBL" id="JH992993">
    <property type="protein sequence ID" value="EKX46756.1"/>
    <property type="molecule type" value="Genomic_DNA"/>
</dbReference>
<dbReference type="RefSeq" id="XP_005833736.1">
    <property type="nucleotide sequence ID" value="XM_005833679.1"/>
</dbReference>
<accession>L1JE20</accession>
<evidence type="ECO:0000313" key="3">
    <source>
        <dbReference type="Proteomes" id="UP000011087"/>
    </source>
</evidence>
<reference evidence="1 3" key="1">
    <citation type="journal article" date="2012" name="Nature">
        <title>Algal genomes reveal evolutionary mosaicism and the fate of nucleomorphs.</title>
        <authorList>
            <consortium name="DOE Joint Genome Institute"/>
            <person name="Curtis B.A."/>
            <person name="Tanifuji G."/>
            <person name="Burki F."/>
            <person name="Gruber A."/>
            <person name="Irimia M."/>
            <person name="Maruyama S."/>
            <person name="Arias M.C."/>
            <person name="Ball S.G."/>
            <person name="Gile G.H."/>
            <person name="Hirakawa Y."/>
            <person name="Hopkins J.F."/>
            <person name="Kuo A."/>
            <person name="Rensing S.A."/>
            <person name="Schmutz J."/>
            <person name="Symeonidi A."/>
            <person name="Elias M."/>
            <person name="Eveleigh R.J."/>
            <person name="Herman E.K."/>
            <person name="Klute M.J."/>
            <person name="Nakayama T."/>
            <person name="Obornik M."/>
            <person name="Reyes-Prieto A."/>
            <person name="Armbrust E.V."/>
            <person name="Aves S.J."/>
            <person name="Beiko R.G."/>
            <person name="Coutinho P."/>
            <person name="Dacks J.B."/>
            <person name="Durnford D.G."/>
            <person name="Fast N.M."/>
            <person name="Green B.R."/>
            <person name="Grisdale C.J."/>
            <person name="Hempel F."/>
            <person name="Henrissat B."/>
            <person name="Hoppner M.P."/>
            <person name="Ishida K."/>
            <person name="Kim E."/>
            <person name="Koreny L."/>
            <person name="Kroth P.G."/>
            <person name="Liu Y."/>
            <person name="Malik S.B."/>
            <person name="Maier U.G."/>
            <person name="McRose D."/>
            <person name="Mock T."/>
            <person name="Neilson J.A."/>
            <person name="Onodera N.T."/>
            <person name="Poole A.M."/>
            <person name="Pritham E.J."/>
            <person name="Richards T.A."/>
            <person name="Rocap G."/>
            <person name="Roy S.W."/>
            <person name="Sarai C."/>
            <person name="Schaack S."/>
            <person name="Shirato S."/>
            <person name="Slamovits C.H."/>
            <person name="Spencer D.F."/>
            <person name="Suzuki S."/>
            <person name="Worden A.Z."/>
            <person name="Zauner S."/>
            <person name="Barry K."/>
            <person name="Bell C."/>
            <person name="Bharti A.K."/>
            <person name="Crow J.A."/>
            <person name="Grimwood J."/>
            <person name="Kramer R."/>
            <person name="Lindquist E."/>
            <person name="Lucas S."/>
            <person name="Salamov A."/>
            <person name="McFadden G.I."/>
            <person name="Lane C.E."/>
            <person name="Keeling P.J."/>
            <person name="Gray M.W."/>
            <person name="Grigoriev I.V."/>
            <person name="Archibald J.M."/>
        </authorList>
    </citation>
    <scope>NUCLEOTIDE SEQUENCE</scope>
    <source>
        <strain evidence="1 3">CCMP2712</strain>
    </source>
</reference>
<evidence type="ECO:0000313" key="2">
    <source>
        <dbReference type="EnsemblProtists" id="EKX46756"/>
    </source>
</evidence>
<dbReference type="PROSITE" id="PS51257">
    <property type="entry name" value="PROKAR_LIPOPROTEIN"/>
    <property type="match status" value="1"/>
</dbReference>
<evidence type="ECO:0000313" key="1">
    <source>
        <dbReference type="EMBL" id="EKX46756.1"/>
    </source>
</evidence>